<dbReference type="OrthoDB" id="9809908at2"/>
<dbReference type="InterPro" id="IPR050640">
    <property type="entry name" value="Bact_2-comp_sensor_kinase"/>
</dbReference>
<keyword evidence="4" id="KW-0808">Transferase</keyword>
<proteinExistence type="predicted"/>
<feature type="transmembrane region" description="Helical" evidence="1">
    <location>
        <begin position="124"/>
        <end position="145"/>
    </location>
</feature>
<dbReference type="GO" id="GO:0000155">
    <property type="term" value="F:phosphorelay sensor kinase activity"/>
    <property type="evidence" value="ECO:0007669"/>
    <property type="project" value="InterPro"/>
</dbReference>
<protein>
    <submittedName>
        <fullName evidence="4">Histidine kinase</fullName>
    </submittedName>
</protein>
<name>A0A4S3LXI0_9FLAO</name>
<dbReference type="InterPro" id="IPR036890">
    <property type="entry name" value="HATPase_C_sf"/>
</dbReference>
<feature type="transmembrane region" description="Helical" evidence="1">
    <location>
        <begin position="376"/>
        <end position="396"/>
    </location>
</feature>
<feature type="transmembrane region" description="Helical" evidence="1">
    <location>
        <begin position="43"/>
        <end position="69"/>
    </location>
</feature>
<dbReference type="Proteomes" id="UP000305939">
    <property type="component" value="Unassembled WGS sequence"/>
</dbReference>
<evidence type="ECO:0000313" key="5">
    <source>
        <dbReference type="Proteomes" id="UP000305939"/>
    </source>
</evidence>
<organism evidence="4 5">
    <name type="scientific">Robertkochia marina</name>
    <dbReference type="NCBI Taxonomy" id="1227945"/>
    <lineage>
        <taxon>Bacteria</taxon>
        <taxon>Pseudomonadati</taxon>
        <taxon>Bacteroidota</taxon>
        <taxon>Flavobacteriia</taxon>
        <taxon>Flavobacteriales</taxon>
        <taxon>Flavobacteriaceae</taxon>
        <taxon>Robertkochia</taxon>
    </lineage>
</organism>
<dbReference type="AlphaFoldDB" id="A0A4S3LXI0"/>
<feature type="transmembrane region" description="Helical" evidence="1">
    <location>
        <begin position="402"/>
        <end position="423"/>
    </location>
</feature>
<evidence type="ECO:0000313" key="4">
    <source>
        <dbReference type="EMBL" id="THD65904.1"/>
    </source>
</evidence>
<evidence type="ECO:0000259" key="2">
    <source>
        <dbReference type="Pfam" id="PF06580"/>
    </source>
</evidence>
<feature type="transmembrane region" description="Helical" evidence="1">
    <location>
        <begin position="81"/>
        <end position="104"/>
    </location>
</feature>
<feature type="domain" description="2TM" evidence="3">
    <location>
        <begin position="365"/>
        <end position="443"/>
    </location>
</feature>
<keyword evidence="1" id="KW-0812">Transmembrane</keyword>
<dbReference type="Pfam" id="PF13239">
    <property type="entry name" value="2TM"/>
    <property type="match status" value="1"/>
</dbReference>
<dbReference type="InterPro" id="IPR010559">
    <property type="entry name" value="Sig_transdc_His_kin_internal"/>
</dbReference>
<comment type="caution">
    <text evidence="4">The sequence shown here is derived from an EMBL/GenBank/DDBJ whole genome shotgun (WGS) entry which is preliminary data.</text>
</comment>
<keyword evidence="4" id="KW-0418">Kinase</keyword>
<evidence type="ECO:0000259" key="3">
    <source>
        <dbReference type="Pfam" id="PF13239"/>
    </source>
</evidence>
<keyword evidence="5" id="KW-1185">Reference proteome</keyword>
<dbReference type="PANTHER" id="PTHR34220">
    <property type="entry name" value="SENSOR HISTIDINE KINASE YPDA"/>
    <property type="match status" value="1"/>
</dbReference>
<evidence type="ECO:0000256" key="1">
    <source>
        <dbReference type="SAM" id="Phobius"/>
    </source>
</evidence>
<dbReference type="EMBL" id="SSMC01000004">
    <property type="protein sequence ID" value="THD65904.1"/>
    <property type="molecule type" value="Genomic_DNA"/>
</dbReference>
<dbReference type="Pfam" id="PF06580">
    <property type="entry name" value="His_kinase"/>
    <property type="match status" value="1"/>
</dbReference>
<feature type="transmembrane region" description="Helical" evidence="1">
    <location>
        <begin position="12"/>
        <end position="31"/>
    </location>
</feature>
<keyword evidence="1" id="KW-1133">Transmembrane helix</keyword>
<accession>A0A4S3LXI0</accession>
<dbReference type="Gene3D" id="3.30.565.10">
    <property type="entry name" value="Histidine kinase-like ATPase, C-terminal domain"/>
    <property type="match status" value="1"/>
</dbReference>
<sequence length="453" mass="52951">MSTKRFLKEFGRAFLIGVLIFVFIQVLNLVYSEEYTIRFNRDLLVWFATTQLYSLLIYMGNMMVIRFFLRKYGGRIFQGKHLVQAILSSIVVTLITIFIANLIMKTGVQGMSLEEFIASERIKNYRNTLILSLFITSIFYLIYYYKTKKDVQVTRQQVIAGTATAQFDALKNQLDPHFLFNSLNVLSSLIEENPDAAQNFTTALSKIYRYVLEQKNKELVSLDEELQFARTYIKLLKMRFEHSIHFEVPEHASDPEYKVVPLSLQLLLENAVKHNRVDPESPLVIRITEKDGVLEVRNNLQPKQVLKKGSGVGLKNIANRYALLTKKQMKTLKTAEEFIVQIPLLSKKVSNVEIQKEHIEDKRYQRAKERVEALKGFYGNLIAFCIVIPALGWVNYRTTDFPWIFFPILGWGFGLIMHGMEAYGYNPLWGKRWEERKIREFMEEEQKNKNLYQ</sequence>
<reference evidence="4 5" key="1">
    <citation type="submission" date="2019-04" db="EMBL/GenBank/DDBJ databases">
        <title>Draft genome sequence of Robertkochia marina CC-AMO-30D.</title>
        <authorList>
            <person name="Hameed A."/>
            <person name="Lin S.-Y."/>
            <person name="Shahina M."/>
            <person name="Lai W.-A."/>
            <person name="Young C.-C."/>
        </authorList>
    </citation>
    <scope>NUCLEOTIDE SEQUENCE [LARGE SCALE GENOMIC DNA]</scope>
    <source>
        <strain evidence="4 5">CC-AMO-30D</strain>
    </source>
</reference>
<keyword evidence="1" id="KW-0472">Membrane</keyword>
<dbReference type="InterPro" id="IPR025698">
    <property type="entry name" value="2TM_dom"/>
</dbReference>
<gene>
    <name evidence="4" type="ORF">E7Z59_14540</name>
</gene>
<feature type="domain" description="Signal transduction histidine kinase internal region" evidence="2">
    <location>
        <begin position="165"/>
        <end position="243"/>
    </location>
</feature>
<dbReference type="PANTHER" id="PTHR34220:SF7">
    <property type="entry name" value="SENSOR HISTIDINE KINASE YPDA"/>
    <property type="match status" value="1"/>
</dbReference>
<dbReference type="GO" id="GO:0016020">
    <property type="term" value="C:membrane"/>
    <property type="evidence" value="ECO:0007669"/>
    <property type="project" value="InterPro"/>
</dbReference>